<accession>A0A437NDB0</accession>
<proteinExistence type="predicted"/>
<sequence length="93" mass="10456">MFLIDADAGICPESNAAVLTKMSRNGALWWGGSAGPFDIKTHKNLKQNIENIQNYRTACQIQSRSDNSLLIHFCAKISHINQKFAKMGLFRCR</sequence>
<reference evidence="1 2" key="1">
    <citation type="submission" date="2019-01" db="EMBL/GenBank/DDBJ databases">
        <authorList>
            <person name="Chen W.-M."/>
        </authorList>
    </citation>
    <scope>NUCLEOTIDE SEQUENCE [LARGE SCALE GENOMIC DNA]</scope>
    <source>
        <strain evidence="1 2">FSY-9</strain>
    </source>
</reference>
<protein>
    <submittedName>
        <fullName evidence="1">Uncharacterized protein</fullName>
    </submittedName>
</protein>
<evidence type="ECO:0000313" key="2">
    <source>
        <dbReference type="Proteomes" id="UP000282837"/>
    </source>
</evidence>
<evidence type="ECO:0000313" key="1">
    <source>
        <dbReference type="EMBL" id="RVU07923.1"/>
    </source>
</evidence>
<gene>
    <name evidence="1" type="ORF">EOE18_02300</name>
</gene>
<comment type="caution">
    <text evidence="1">The sequence shown here is derived from an EMBL/GenBank/DDBJ whole genome shotgun (WGS) entry which is preliminary data.</text>
</comment>
<organism evidence="1 2">
    <name type="scientific">Novosphingobium umbonatum</name>
    <dbReference type="NCBI Taxonomy" id="1908524"/>
    <lineage>
        <taxon>Bacteria</taxon>
        <taxon>Pseudomonadati</taxon>
        <taxon>Pseudomonadota</taxon>
        <taxon>Alphaproteobacteria</taxon>
        <taxon>Sphingomonadales</taxon>
        <taxon>Sphingomonadaceae</taxon>
        <taxon>Novosphingobium</taxon>
    </lineage>
</organism>
<name>A0A437NDB0_9SPHN</name>
<dbReference type="Proteomes" id="UP000282837">
    <property type="component" value="Unassembled WGS sequence"/>
</dbReference>
<dbReference type="RefSeq" id="WP_127705734.1">
    <property type="nucleotide sequence ID" value="NZ_SACO01000001.1"/>
</dbReference>
<dbReference type="EMBL" id="SACO01000001">
    <property type="protein sequence ID" value="RVU07923.1"/>
    <property type="molecule type" value="Genomic_DNA"/>
</dbReference>
<keyword evidence="2" id="KW-1185">Reference proteome</keyword>
<dbReference type="AlphaFoldDB" id="A0A437NDB0"/>